<evidence type="ECO:0000256" key="2">
    <source>
        <dbReference type="ARBA" id="ARBA00023125"/>
    </source>
</evidence>
<dbReference type="AlphaFoldDB" id="A0A556QSC5"/>
<dbReference type="EMBL" id="VMBG01000001">
    <property type="protein sequence ID" value="TSJ79547.1"/>
    <property type="molecule type" value="Genomic_DNA"/>
</dbReference>
<dbReference type="InterPro" id="IPR036390">
    <property type="entry name" value="WH_DNA-bd_sf"/>
</dbReference>
<dbReference type="InterPro" id="IPR028082">
    <property type="entry name" value="Peripla_BP_I"/>
</dbReference>
<dbReference type="Gene3D" id="3.40.50.2300">
    <property type="match status" value="2"/>
</dbReference>
<dbReference type="GO" id="GO:0000976">
    <property type="term" value="F:transcription cis-regulatory region binding"/>
    <property type="evidence" value="ECO:0007669"/>
    <property type="project" value="TreeGrafter"/>
</dbReference>
<dbReference type="Pfam" id="PF00392">
    <property type="entry name" value="GntR"/>
    <property type="match status" value="1"/>
</dbReference>
<evidence type="ECO:0000313" key="6">
    <source>
        <dbReference type="Proteomes" id="UP000315648"/>
    </source>
</evidence>
<dbReference type="InterPro" id="IPR036388">
    <property type="entry name" value="WH-like_DNA-bd_sf"/>
</dbReference>
<gene>
    <name evidence="5" type="ORF">FPL22_09755</name>
</gene>
<evidence type="ECO:0000256" key="3">
    <source>
        <dbReference type="ARBA" id="ARBA00023163"/>
    </source>
</evidence>
<dbReference type="CDD" id="cd07377">
    <property type="entry name" value="WHTH_GntR"/>
    <property type="match status" value="1"/>
</dbReference>
<keyword evidence="2" id="KW-0238">DNA-binding</keyword>
<proteinExistence type="predicted"/>
<dbReference type="PANTHER" id="PTHR30146:SF109">
    <property type="entry name" value="HTH-TYPE TRANSCRIPTIONAL REGULATOR GALS"/>
    <property type="match status" value="1"/>
</dbReference>
<keyword evidence="1" id="KW-0805">Transcription regulation</keyword>
<dbReference type="SMART" id="SM00345">
    <property type="entry name" value="HTH_GNTR"/>
    <property type="match status" value="1"/>
</dbReference>
<keyword evidence="3" id="KW-0804">Transcription</keyword>
<dbReference type="Gene3D" id="1.10.10.10">
    <property type="entry name" value="Winged helix-like DNA-binding domain superfamily/Winged helix DNA-binding domain"/>
    <property type="match status" value="1"/>
</dbReference>
<evidence type="ECO:0000313" key="5">
    <source>
        <dbReference type="EMBL" id="TSJ79547.1"/>
    </source>
</evidence>
<feature type="domain" description="HTH gntR-type" evidence="4">
    <location>
        <begin position="11"/>
        <end position="79"/>
    </location>
</feature>
<dbReference type="InterPro" id="IPR000524">
    <property type="entry name" value="Tscrpt_reg_HTH_GntR"/>
</dbReference>
<evidence type="ECO:0000259" key="4">
    <source>
        <dbReference type="PROSITE" id="PS50949"/>
    </source>
</evidence>
<sequence>MFPLGDTPVKLPQFKHKQIEIEIRQLAQTLPVGARLPAERSMAASYGCNFLTVRRALKELVDDGTVVRRIGSGTFVSKHASDPRSVRSGTDRIGVLVSQGGNAYAYRVLQAMAHAGLELKVELRSSWVRDFCDDGLAQAKTLQQEGCVAISLPWFPHDRIDEVRTFVRNCPLPVSLPLVIPGLEKNSFEQQEVFGGSLQVASEAVCGYFHALGHRRIALLGPDSAGDVVLQKVLSAYACYTSRENLPNFCGLVRPGAAAMDQLADRWKDFRGDLAVICYDDEHALRFMTAMHKIGLSAPADFQIVGYNDTEASEFSDPPLSTIRQNFDYIGHWLIRSALGLARGVVDQSTKLPRPQMLVRSSCGGQARIDESFRAKLSHLDIIMASEDAAVKPTASAALQPV</sequence>
<accession>A0A556QSC5</accession>
<dbReference type="PROSITE" id="PS50949">
    <property type="entry name" value="HTH_GNTR"/>
    <property type="match status" value="1"/>
</dbReference>
<dbReference type="SUPFAM" id="SSF53822">
    <property type="entry name" value="Periplasmic binding protein-like I"/>
    <property type="match status" value="1"/>
</dbReference>
<name>A0A556QSC5_9BACT</name>
<dbReference type="PANTHER" id="PTHR30146">
    <property type="entry name" value="LACI-RELATED TRANSCRIPTIONAL REPRESSOR"/>
    <property type="match status" value="1"/>
</dbReference>
<keyword evidence="6" id="KW-1185">Reference proteome</keyword>
<dbReference type="GO" id="GO:0003700">
    <property type="term" value="F:DNA-binding transcription factor activity"/>
    <property type="evidence" value="ECO:0007669"/>
    <property type="project" value="InterPro"/>
</dbReference>
<dbReference type="InterPro" id="IPR046335">
    <property type="entry name" value="LacI/GalR-like_sensor"/>
</dbReference>
<dbReference type="Proteomes" id="UP000315648">
    <property type="component" value="Unassembled WGS sequence"/>
</dbReference>
<reference evidence="5 6" key="1">
    <citation type="submission" date="2019-07" db="EMBL/GenBank/DDBJ databases">
        <title>Description of 53C-WASEF.</title>
        <authorList>
            <person name="Pitt A."/>
            <person name="Hahn M.W."/>
        </authorList>
    </citation>
    <scope>NUCLEOTIDE SEQUENCE [LARGE SCALE GENOMIC DNA]</scope>
    <source>
        <strain evidence="5 6">53C-WASEF</strain>
    </source>
</reference>
<dbReference type="Pfam" id="PF13377">
    <property type="entry name" value="Peripla_BP_3"/>
    <property type="match status" value="1"/>
</dbReference>
<dbReference type="SUPFAM" id="SSF46785">
    <property type="entry name" value="Winged helix' DNA-binding domain"/>
    <property type="match status" value="1"/>
</dbReference>
<evidence type="ECO:0000256" key="1">
    <source>
        <dbReference type="ARBA" id="ARBA00023015"/>
    </source>
</evidence>
<dbReference type="OrthoDB" id="9028214at2"/>
<organism evidence="5 6">
    <name type="scientific">Rariglobus hedericola</name>
    <dbReference type="NCBI Taxonomy" id="2597822"/>
    <lineage>
        <taxon>Bacteria</taxon>
        <taxon>Pseudomonadati</taxon>
        <taxon>Verrucomicrobiota</taxon>
        <taxon>Opitutia</taxon>
        <taxon>Opitutales</taxon>
        <taxon>Opitutaceae</taxon>
        <taxon>Rariglobus</taxon>
    </lineage>
</organism>
<protein>
    <submittedName>
        <fullName evidence="5">GntR family transcriptional regulator</fullName>
    </submittedName>
</protein>
<comment type="caution">
    <text evidence="5">The sequence shown here is derived from an EMBL/GenBank/DDBJ whole genome shotgun (WGS) entry which is preliminary data.</text>
</comment>